<feature type="transmembrane region" description="Helical" evidence="1">
    <location>
        <begin position="225"/>
        <end position="247"/>
    </location>
</feature>
<evidence type="ECO:0000313" key="4">
    <source>
        <dbReference type="Proteomes" id="UP000004221"/>
    </source>
</evidence>
<keyword evidence="1" id="KW-1133">Transmembrane helix</keyword>
<dbReference type="Proteomes" id="UP000004221">
    <property type="component" value="Unassembled WGS sequence"/>
</dbReference>
<feature type="transmembrane region" description="Helical" evidence="1">
    <location>
        <begin position="451"/>
        <end position="472"/>
    </location>
</feature>
<dbReference type="AlphaFoldDB" id="I4EFR6"/>
<feature type="transmembrane region" description="Helical" evidence="1">
    <location>
        <begin position="493"/>
        <end position="512"/>
    </location>
</feature>
<feature type="transmembrane region" description="Helical" evidence="1">
    <location>
        <begin position="561"/>
        <end position="582"/>
    </location>
</feature>
<reference evidence="3 4" key="1">
    <citation type="journal article" date="2012" name="ISME J.">
        <title>Nitrification expanded: discovery, physiology and genomics of a nitrite-oxidizing bacterium from the phylum Chloroflexi.</title>
        <authorList>
            <person name="Sorokin D.Y."/>
            <person name="Lucker S."/>
            <person name="Vejmelkova D."/>
            <person name="Kostrikina N.A."/>
            <person name="Kleerebezem R."/>
            <person name="Rijpstra W.I."/>
            <person name="Damste J.S."/>
            <person name="Le Paslier D."/>
            <person name="Muyzer G."/>
            <person name="Wagner M."/>
            <person name="van Loosdrecht M.C."/>
            <person name="Daims H."/>
        </authorList>
    </citation>
    <scope>NUCLEOTIDE SEQUENCE [LARGE SCALE GENOMIC DNA]</scope>
    <source>
        <strain evidence="4">none</strain>
    </source>
</reference>
<keyword evidence="1" id="KW-0472">Membrane</keyword>
<sequence length="783" mass="87338">MVGRPTADDGAPIPRNDQLGLDPGQVRLQDRVTLETLLYGMIFLIAALTRFWDLGSRALHHDETLHAYYSWLFATGYGYQHHPIMHGPFLFHANALAYLLFGANDYVSRIMPALAGVMLVMLPYLLRGPKHLGRWGALIASGFLLFSPSILYYSRFIRHDIYTLLGVLLLFIAIVRYIERPERRWPVLGGLATGLMITNHEISFVVLFIFVTFLAGAIALRVAPFLLAVAAGALLAFGAAGVGLRLLGIAGLPPIPWQDPSRPEVVRFLFILILHPLVVSGLTISLAASGFALWKLSRRRDPSLGWVDNLLGGAPEGSAAAALWALVRPRSGLATGIRLCGLIFVVLYTSLFTNLMGLGTGTVGAVGYWLGQQGVQRGDQPWFYYLVLMPQYEFVAVALFPVAVTWVAWRRLRARRSGADPDQRFFLRTMLIFWSLLILAVLSWAGEKMPWLVVHVTLPMGLLAASLVGEVVESIERQRGPHGQRIRWDGRMLGLAIIAAAVAAFLLFAWATNGPYVDVAGHLQRSIQPAAAARWWIVYLPFVALAMILALGVVRLGSRQVARVLLVAGPLLLVLAQVHASWRLTYQEGDGARDMLIYNQTTPYVPLVSRELEQLSQELTGGMGLAVWYDNNTQWPFNWYLRNFPNRHSFGNDLPESLNAPVVLIAKDNLTSQKERLLAGYTYQEYPMRWAYPEIETYRRFAIAPELKNPLYQNPGGGGAPPHSLVDVARSGWSSIAGMRQPDEQAKIFRLVAFRELPATVWPYTFRVYVRNDLTQYLDGIRY</sequence>
<dbReference type="NCBIfam" id="TIGR03663">
    <property type="entry name" value="flippase activity-associated protein Agl23"/>
    <property type="match status" value="1"/>
</dbReference>
<comment type="caution">
    <text evidence="3">The sequence shown here is derived from an EMBL/GenBank/DDBJ whole genome shotgun (WGS) entry which is preliminary data.</text>
</comment>
<dbReference type="PANTHER" id="PTHR41710">
    <property type="entry name" value="GLYCOSYL TRANSFERASE, FAMILY 39"/>
    <property type="match status" value="1"/>
</dbReference>
<proteinExistence type="predicted"/>
<dbReference type="GO" id="GO:0016740">
    <property type="term" value="F:transferase activity"/>
    <property type="evidence" value="ECO:0007669"/>
    <property type="project" value="UniProtKB-KW"/>
</dbReference>
<feature type="transmembrane region" description="Helical" evidence="1">
    <location>
        <begin position="135"/>
        <end position="155"/>
    </location>
</feature>
<feature type="transmembrane region" description="Helical" evidence="1">
    <location>
        <begin position="268"/>
        <end position="294"/>
    </location>
</feature>
<gene>
    <name evidence="3" type="ORF">NITHO_2380007</name>
</gene>
<feature type="transmembrane region" description="Helical" evidence="1">
    <location>
        <begin position="425"/>
        <end position="445"/>
    </location>
</feature>
<dbReference type="EMBL" id="CAGS01000155">
    <property type="protein sequence ID" value="CCF83528.1"/>
    <property type="molecule type" value="Genomic_DNA"/>
</dbReference>
<dbReference type="RefSeq" id="WP_008476819.1">
    <property type="nucleotide sequence ID" value="NZ_CAGS01000155.1"/>
</dbReference>
<name>I4EFR6_9BACT</name>
<keyword evidence="3" id="KW-0808">Transferase</keyword>
<protein>
    <submittedName>
        <fullName evidence="3">Glycosyl transferase family protein</fullName>
    </submittedName>
</protein>
<dbReference type="PANTHER" id="PTHR41710:SF2">
    <property type="entry name" value="GLYCOSYL TRANSFERASE FAMILY 39_83 DOMAIN-CONTAINING PROTEIN"/>
    <property type="match status" value="1"/>
</dbReference>
<dbReference type="InterPro" id="IPR038731">
    <property type="entry name" value="RgtA/B/C-like"/>
</dbReference>
<evidence type="ECO:0000259" key="2">
    <source>
        <dbReference type="Pfam" id="PF13231"/>
    </source>
</evidence>
<evidence type="ECO:0000313" key="3">
    <source>
        <dbReference type="EMBL" id="CCF83528.1"/>
    </source>
</evidence>
<feature type="transmembrane region" description="Helical" evidence="1">
    <location>
        <begin position="339"/>
        <end position="370"/>
    </location>
</feature>
<organism evidence="3 4">
    <name type="scientific">Nitrolancea hollandica Lb</name>
    <dbReference type="NCBI Taxonomy" id="1129897"/>
    <lineage>
        <taxon>Bacteria</taxon>
        <taxon>Pseudomonadati</taxon>
        <taxon>Thermomicrobiota</taxon>
        <taxon>Thermomicrobia</taxon>
        <taxon>Sphaerobacterales</taxon>
        <taxon>Sphaerobacterineae</taxon>
        <taxon>Sphaerobacteraceae</taxon>
        <taxon>Nitrolancea</taxon>
    </lineage>
</organism>
<keyword evidence="4" id="KW-1185">Reference proteome</keyword>
<feature type="transmembrane region" description="Helical" evidence="1">
    <location>
        <begin position="161"/>
        <end position="178"/>
    </location>
</feature>
<keyword evidence="1" id="KW-0812">Transmembrane</keyword>
<feature type="transmembrane region" description="Helical" evidence="1">
    <location>
        <begin position="106"/>
        <end position="126"/>
    </location>
</feature>
<feature type="domain" description="Glycosyltransferase RgtA/B/C/D-like" evidence="2">
    <location>
        <begin position="86"/>
        <end position="235"/>
    </location>
</feature>
<dbReference type="Pfam" id="PF13231">
    <property type="entry name" value="PMT_2"/>
    <property type="match status" value="1"/>
</dbReference>
<feature type="transmembrane region" description="Helical" evidence="1">
    <location>
        <begin position="532"/>
        <end position="554"/>
    </location>
</feature>
<evidence type="ECO:0000256" key="1">
    <source>
        <dbReference type="SAM" id="Phobius"/>
    </source>
</evidence>
<feature type="transmembrane region" description="Helical" evidence="1">
    <location>
        <begin position="32"/>
        <end position="52"/>
    </location>
</feature>
<feature type="transmembrane region" description="Helical" evidence="1">
    <location>
        <begin position="382"/>
        <end position="404"/>
    </location>
</feature>
<feature type="transmembrane region" description="Helical" evidence="1">
    <location>
        <begin position="199"/>
        <end position="219"/>
    </location>
</feature>
<dbReference type="InterPro" id="IPR019962">
    <property type="entry name" value="CHP03663"/>
</dbReference>
<accession>I4EFR6</accession>